<dbReference type="Proteomes" id="UP001172684">
    <property type="component" value="Unassembled WGS sequence"/>
</dbReference>
<dbReference type="Gene3D" id="3.40.50.720">
    <property type="entry name" value="NAD(P)-binding Rossmann-like Domain"/>
    <property type="match status" value="1"/>
</dbReference>
<comment type="similarity">
    <text evidence="1">Belongs to the short-chain dehydrogenases/reductases (SDR) family.</text>
</comment>
<dbReference type="EMBL" id="JAPDRL010000017">
    <property type="protein sequence ID" value="KAJ9666751.1"/>
    <property type="molecule type" value="Genomic_DNA"/>
</dbReference>
<dbReference type="PRINTS" id="PR00081">
    <property type="entry name" value="GDHRDH"/>
</dbReference>
<sequence>MPPPSKPWALVSPASRGIGLQLARRILQTTNVPVVATARKELDKTKKEILNGLNIDEGRLDVLKVDVLDEATIGSAASHCASQFPTKGDGAHHLHLTYLIPGLLFPEKSPRQIDAASALLTFQTNALGPLLMLKHFSPFLPKKSTPFAEEGEMKGLPKQAIMALMSARVGSITDNSLGGWYSYRASKAAVNQITKTFDNFLRSTAGDAAMAVALHPGTVKTDLSREFWGNVREEKLFEAEWVAERLVELLGGAKGEAQREERRLRRVLGVGERGRCWDWKGEEIPP</sequence>
<dbReference type="PANTHER" id="PTHR43544">
    <property type="entry name" value="SHORT-CHAIN DEHYDROGENASE/REDUCTASE"/>
    <property type="match status" value="1"/>
</dbReference>
<proteinExistence type="inferred from homology"/>
<accession>A0ABQ9NWL6</accession>
<dbReference type="InterPro" id="IPR051468">
    <property type="entry name" value="Fungal_SecMetab_SDRs"/>
</dbReference>
<gene>
    <name evidence="2" type="ORF">H2201_003155</name>
</gene>
<evidence type="ECO:0008006" key="4">
    <source>
        <dbReference type="Google" id="ProtNLM"/>
    </source>
</evidence>
<evidence type="ECO:0000313" key="3">
    <source>
        <dbReference type="Proteomes" id="UP001172684"/>
    </source>
</evidence>
<evidence type="ECO:0000313" key="2">
    <source>
        <dbReference type="EMBL" id="KAJ9666751.1"/>
    </source>
</evidence>
<comment type="caution">
    <text evidence="2">The sequence shown here is derived from an EMBL/GenBank/DDBJ whole genome shotgun (WGS) entry which is preliminary data.</text>
</comment>
<reference evidence="2" key="1">
    <citation type="submission" date="2022-10" db="EMBL/GenBank/DDBJ databases">
        <title>Culturing micro-colonial fungi from biological soil crusts in the Mojave desert and describing Neophaeococcomyces mojavensis, and introducing the new genera and species Taxawa tesnikishii.</title>
        <authorList>
            <person name="Kurbessoian T."/>
            <person name="Stajich J.E."/>
        </authorList>
    </citation>
    <scope>NUCLEOTIDE SEQUENCE</scope>
    <source>
        <strain evidence="2">TK_1</strain>
    </source>
</reference>
<dbReference type="SUPFAM" id="SSF51735">
    <property type="entry name" value="NAD(P)-binding Rossmann-fold domains"/>
    <property type="match status" value="1"/>
</dbReference>
<dbReference type="InterPro" id="IPR036291">
    <property type="entry name" value="NAD(P)-bd_dom_sf"/>
</dbReference>
<name>A0ABQ9NWL6_9PEZI</name>
<organism evidence="2 3">
    <name type="scientific">Coniosporium apollinis</name>
    <dbReference type="NCBI Taxonomy" id="61459"/>
    <lineage>
        <taxon>Eukaryota</taxon>
        <taxon>Fungi</taxon>
        <taxon>Dikarya</taxon>
        <taxon>Ascomycota</taxon>
        <taxon>Pezizomycotina</taxon>
        <taxon>Dothideomycetes</taxon>
        <taxon>Dothideomycetes incertae sedis</taxon>
        <taxon>Coniosporium</taxon>
    </lineage>
</organism>
<keyword evidence="3" id="KW-1185">Reference proteome</keyword>
<dbReference type="InterPro" id="IPR002347">
    <property type="entry name" value="SDR_fam"/>
</dbReference>
<protein>
    <recommendedName>
        <fullName evidence="4">NAD(P)-binding protein</fullName>
    </recommendedName>
</protein>
<evidence type="ECO:0000256" key="1">
    <source>
        <dbReference type="ARBA" id="ARBA00006484"/>
    </source>
</evidence>
<dbReference type="PANTHER" id="PTHR43544:SF12">
    <property type="entry name" value="NAD(P)-BINDING ROSSMANN-FOLD SUPERFAMILY PROTEIN"/>
    <property type="match status" value="1"/>
</dbReference>